<proteinExistence type="predicted"/>
<name>A0A1B3XMV4_9BACI</name>
<dbReference type="KEGG" id="bmur:ABE28_009340"/>
<dbReference type="AlphaFoldDB" id="A0A1B3XMV4"/>
<evidence type="ECO:0000313" key="1">
    <source>
        <dbReference type="EMBL" id="AOH54552.1"/>
    </source>
</evidence>
<dbReference type="STRING" id="264697.ABE28_009340"/>
<gene>
    <name evidence="1" type="ORF">ABE28_009340</name>
</gene>
<reference evidence="1 2" key="1">
    <citation type="submission" date="2016-08" db="EMBL/GenBank/DDBJ databases">
        <title>Complete genome sequence of Bacillus muralis G25-68, a strain with toxicity to nematodes.</title>
        <authorList>
            <person name="Zheng Z."/>
        </authorList>
    </citation>
    <scope>NUCLEOTIDE SEQUENCE [LARGE SCALE GENOMIC DNA]</scope>
    <source>
        <strain evidence="1 2">G25-68</strain>
    </source>
</reference>
<protein>
    <submittedName>
        <fullName evidence="1">Uncharacterized protein</fullName>
    </submittedName>
</protein>
<sequence length="59" mass="6964">MKYCIATFIFPRGYKTELLLKGRSISFIEEQIKRYVSGWISTSNLFIIVTRKGNRNVYI</sequence>
<keyword evidence="2" id="KW-1185">Reference proteome</keyword>
<accession>A0A1B3XMV4</accession>
<dbReference type="EMBL" id="CP017080">
    <property type="protein sequence ID" value="AOH54552.1"/>
    <property type="molecule type" value="Genomic_DNA"/>
</dbReference>
<organism evidence="1 2">
    <name type="scientific">Peribacillus muralis</name>
    <dbReference type="NCBI Taxonomy" id="264697"/>
    <lineage>
        <taxon>Bacteria</taxon>
        <taxon>Bacillati</taxon>
        <taxon>Bacillota</taxon>
        <taxon>Bacilli</taxon>
        <taxon>Bacillales</taxon>
        <taxon>Bacillaceae</taxon>
        <taxon>Peribacillus</taxon>
    </lineage>
</organism>
<evidence type="ECO:0000313" key="2">
    <source>
        <dbReference type="Proteomes" id="UP000077926"/>
    </source>
</evidence>
<dbReference type="Proteomes" id="UP000077926">
    <property type="component" value="Chromosome"/>
</dbReference>